<dbReference type="AlphaFoldDB" id="A0A9P8UZU8"/>
<dbReference type="Proteomes" id="UP000770015">
    <property type="component" value="Unassembled WGS sequence"/>
</dbReference>
<gene>
    <name evidence="1" type="ORF">F5X68DRAFT_145630</name>
</gene>
<organism evidence="1 2">
    <name type="scientific">Plectosphaerella plurivora</name>
    <dbReference type="NCBI Taxonomy" id="936078"/>
    <lineage>
        <taxon>Eukaryota</taxon>
        <taxon>Fungi</taxon>
        <taxon>Dikarya</taxon>
        <taxon>Ascomycota</taxon>
        <taxon>Pezizomycotina</taxon>
        <taxon>Sordariomycetes</taxon>
        <taxon>Hypocreomycetidae</taxon>
        <taxon>Glomerellales</taxon>
        <taxon>Plectosphaerellaceae</taxon>
        <taxon>Plectosphaerella</taxon>
    </lineage>
</organism>
<dbReference type="EMBL" id="JAGSXJ010000053">
    <property type="protein sequence ID" value="KAH6661466.1"/>
    <property type="molecule type" value="Genomic_DNA"/>
</dbReference>
<protein>
    <submittedName>
        <fullName evidence="1">Uncharacterized protein</fullName>
    </submittedName>
</protein>
<evidence type="ECO:0000313" key="1">
    <source>
        <dbReference type="EMBL" id="KAH6661466.1"/>
    </source>
</evidence>
<reference evidence="1" key="1">
    <citation type="journal article" date="2021" name="Nat. Commun.">
        <title>Genetic determinants of endophytism in the Arabidopsis root mycobiome.</title>
        <authorList>
            <person name="Mesny F."/>
            <person name="Miyauchi S."/>
            <person name="Thiergart T."/>
            <person name="Pickel B."/>
            <person name="Atanasova L."/>
            <person name="Karlsson M."/>
            <person name="Huettel B."/>
            <person name="Barry K.W."/>
            <person name="Haridas S."/>
            <person name="Chen C."/>
            <person name="Bauer D."/>
            <person name="Andreopoulos W."/>
            <person name="Pangilinan J."/>
            <person name="LaButti K."/>
            <person name="Riley R."/>
            <person name="Lipzen A."/>
            <person name="Clum A."/>
            <person name="Drula E."/>
            <person name="Henrissat B."/>
            <person name="Kohler A."/>
            <person name="Grigoriev I.V."/>
            <person name="Martin F.M."/>
            <person name="Hacquard S."/>
        </authorList>
    </citation>
    <scope>NUCLEOTIDE SEQUENCE</scope>
    <source>
        <strain evidence="1">MPI-SDFR-AT-0117</strain>
    </source>
</reference>
<accession>A0A9P8UZU8</accession>
<dbReference type="OrthoDB" id="3522001at2759"/>
<evidence type="ECO:0000313" key="2">
    <source>
        <dbReference type="Proteomes" id="UP000770015"/>
    </source>
</evidence>
<feature type="non-terminal residue" evidence="1">
    <location>
        <position position="1"/>
    </location>
</feature>
<proteinExistence type="predicted"/>
<name>A0A9P8UZU8_9PEZI</name>
<comment type="caution">
    <text evidence="1">The sequence shown here is derived from an EMBL/GenBank/DDBJ whole genome shotgun (WGS) entry which is preliminary data.</text>
</comment>
<sequence length="105" mass="12003">YYLLYCRLCRTAVRPGRGIERYFRDGHGLKGSILKEILLLYVDSDLADPTTAILPVDGSRLPEFPVLKGFSCNDCRFFTRVYNNVVRYRRTVGYAATNGWSEVSV</sequence>
<keyword evidence="2" id="KW-1185">Reference proteome</keyword>